<keyword evidence="7" id="KW-0325">Glycoprotein</keyword>
<keyword evidence="4 11" id="KW-0732">Signal</keyword>
<comment type="caution">
    <text evidence="13">The sequence shown here is derived from an EMBL/GenBank/DDBJ whole genome shotgun (WGS) entry which is preliminary data.</text>
</comment>
<feature type="region of interest" description="Disordered" evidence="10">
    <location>
        <begin position="132"/>
        <end position="181"/>
    </location>
</feature>
<keyword evidence="2" id="KW-1003">Cell membrane</keyword>
<feature type="signal peptide" evidence="11">
    <location>
        <begin position="1"/>
        <end position="23"/>
    </location>
</feature>
<dbReference type="SUPFAM" id="SSF49503">
    <property type="entry name" value="Cupredoxins"/>
    <property type="match status" value="1"/>
</dbReference>
<dbReference type="Pfam" id="PF02298">
    <property type="entry name" value="Cu_bind_like"/>
    <property type="match status" value="1"/>
</dbReference>
<evidence type="ECO:0000256" key="5">
    <source>
        <dbReference type="ARBA" id="ARBA00023136"/>
    </source>
</evidence>
<name>A0A9Q0JW51_9MAGN</name>
<dbReference type="CDD" id="cd11019">
    <property type="entry name" value="OsENODL1_like"/>
    <property type="match status" value="1"/>
</dbReference>
<dbReference type="AlphaFoldDB" id="A0A9Q0JW51"/>
<dbReference type="OrthoDB" id="1937044at2759"/>
<evidence type="ECO:0000256" key="11">
    <source>
        <dbReference type="SAM" id="SignalP"/>
    </source>
</evidence>
<feature type="compositionally biased region" description="Polar residues" evidence="10">
    <location>
        <begin position="156"/>
        <end position="167"/>
    </location>
</feature>
<proteinExistence type="inferred from homology"/>
<feature type="domain" description="Phytocyanin" evidence="12">
    <location>
        <begin position="26"/>
        <end position="130"/>
    </location>
</feature>
<evidence type="ECO:0000256" key="3">
    <source>
        <dbReference type="ARBA" id="ARBA00022622"/>
    </source>
</evidence>
<dbReference type="InterPro" id="IPR003245">
    <property type="entry name" value="Phytocyanin_dom"/>
</dbReference>
<dbReference type="EMBL" id="JAMYWD010000012">
    <property type="protein sequence ID" value="KAJ4953971.1"/>
    <property type="molecule type" value="Genomic_DNA"/>
</dbReference>
<keyword evidence="14" id="KW-1185">Reference proteome</keyword>
<keyword evidence="8" id="KW-0449">Lipoprotein</keyword>
<dbReference type="InterPro" id="IPR039391">
    <property type="entry name" value="Phytocyanin-like"/>
</dbReference>
<dbReference type="Proteomes" id="UP001141806">
    <property type="component" value="Unassembled WGS sequence"/>
</dbReference>
<dbReference type="InterPro" id="IPR008972">
    <property type="entry name" value="Cupredoxin"/>
</dbReference>
<comment type="similarity">
    <text evidence="9">Belongs to the early nodulin-like (ENODL) family.</text>
</comment>
<dbReference type="PANTHER" id="PTHR33021">
    <property type="entry name" value="BLUE COPPER PROTEIN"/>
    <property type="match status" value="1"/>
</dbReference>
<sequence length="208" mass="22483">MEFSVALFSSLILMMLFLTFSEAKDREILVGGRVDAWKIPTSAAETLNHWAEATRFKIGDWLIWKYDPKQDSVVEVTQENYDKCNTSNPIAEYKDGNSKVKLNRSGPFYFISGAQWKCQKGQKLIVVVLSPNHNKPKQSPPTPAPSSSPVDPKARTPSTAGPDSVTPTAMEVGAPAPASVKSGGAGGWRNGVIAPLVVFGSLVGMALF</sequence>
<dbReference type="GO" id="GO:0005886">
    <property type="term" value="C:plasma membrane"/>
    <property type="evidence" value="ECO:0007669"/>
    <property type="project" value="UniProtKB-SubCell"/>
</dbReference>
<keyword evidence="6" id="KW-1015">Disulfide bond</keyword>
<dbReference type="GO" id="GO:0098552">
    <property type="term" value="C:side of membrane"/>
    <property type="evidence" value="ECO:0007669"/>
    <property type="project" value="UniProtKB-KW"/>
</dbReference>
<keyword evidence="5" id="KW-0472">Membrane</keyword>
<protein>
    <recommendedName>
        <fullName evidence="12">Phytocyanin domain-containing protein</fullName>
    </recommendedName>
</protein>
<evidence type="ECO:0000313" key="13">
    <source>
        <dbReference type="EMBL" id="KAJ4953971.1"/>
    </source>
</evidence>
<keyword evidence="3" id="KW-0336">GPI-anchor</keyword>
<evidence type="ECO:0000256" key="7">
    <source>
        <dbReference type="ARBA" id="ARBA00023180"/>
    </source>
</evidence>
<dbReference type="PROSITE" id="PS51485">
    <property type="entry name" value="PHYTOCYANIN"/>
    <property type="match status" value="1"/>
</dbReference>
<organism evidence="13 14">
    <name type="scientific">Protea cynaroides</name>
    <dbReference type="NCBI Taxonomy" id="273540"/>
    <lineage>
        <taxon>Eukaryota</taxon>
        <taxon>Viridiplantae</taxon>
        <taxon>Streptophyta</taxon>
        <taxon>Embryophyta</taxon>
        <taxon>Tracheophyta</taxon>
        <taxon>Spermatophyta</taxon>
        <taxon>Magnoliopsida</taxon>
        <taxon>Proteales</taxon>
        <taxon>Proteaceae</taxon>
        <taxon>Protea</taxon>
    </lineage>
</organism>
<dbReference type="FunFam" id="2.60.40.420:FF:000069">
    <property type="entry name" value="Early nodulin-like protein 1"/>
    <property type="match status" value="1"/>
</dbReference>
<accession>A0A9Q0JW51</accession>
<evidence type="ECO:0000313" key="14">
    <source>
        <dbReference type="Proteomes" id="UP001141806"/>
    </source>
</evidence>
<evidence type="ECO:0000256" key="4">
    <source>
        <dbReference type="ARBA" id="ARBA00022729"/>
    </source>
</evidence>
<feature type="chain" id="PRO_5040130281" description="Phytocyanin domain-containing protein" evidence="11">
    <location>
        <begin position="24"/>
        <end position="208"/>
    </location>
</feature>
<evidence type="ECO:0000256" key="10">
    <source>
        <dbReference type="SAM" id="MobiDB-lite"/>
    </source>
</evidence>
<gene>
    <name evidence="13" type="ORF">NE237_030803</name>
</gene>
<comment type="subcellular location">
    <subcellularLocation>
        <location evidence="1">Cell membrane</location>
        <topology evidence="1">Lipid-anchor</topology>
        <topology evidence="1">GPI-anchor</topology>
    </subcellularLocation>
</comment>
<reference evidence="13" key="1">
    <citation type="journal article" date="2023" name="Plant J.">
        <title>The genome of the king protea, Protea cynaroides.</title>
        <authorList>
            <person name="Chang J."/>
            <person name="Duong T.A."/>
            <person name="Schoeman C."/>
            <person name="Ma X."/>
            <person name="Roodt D."/>
            <person name="Barker N."/>
            <person name="Li Z."/>
            <person name="Van de Peer Y."/>
            <person name="Mizrachi E."/>
        </authorList>
    </citation>
    <scope>NUCLEOTIDE SEQUENCE</scope>
    <source>
        <tissue evidence="13">Young leaves</tissue>
    </source>
</reference>
<dbReference type="InterPro" id="IPR041846">
    <property type="entry name" value="ENL_dom"/>
</dbReference>
<dbReference type="GO" id="GO:0009055">
    <property type="term" value="F:electron transfer activity"/>
    <property type="evidence" value="ECO:0007669"/>
    <property type="project" value="InterPro"/>
</dbReference>
<evidence type="ECO:0000256" key="6">
    <source>
        <dbReference type="ARBA" id="ARBA00023157"/>
    </source>
</evidence>
<evidence type="ECO:0000256" key="8">
    <source>
        <dbReference type="ARBA" id="ARBA00023288"/>
    </source>
</evidence>
<evidence type="ECO:0000256" key="9">
    <source>
        <dbReference type="ARBA" id="ARBA00035011"/>
    </source>
</evidence>
<evidence type="ECO:0000256" key="2">
    <source>
        <dbReference type="ARBA" id="ARBA00022475"/>
    </source>
</evidence>
<evidence type="ECO:0000256" key="1">
    <source>
        <dbReference type="ARBA" id="ARBA00004609"/>
    </source>
</evidence>
<dbReference type="PANTHER" id="PTHR33021:SF197">
    <property type="entry name" value="EARLY NODULIN-LIKE PROTEIN 13"/>
    <property type="match status" value="1"/>
</dbReference>
<evidence type="ECO:0000259" key="12">
    <source>
        <dbReference type="PROSITE" id="PS51485"/>
    </source>
</evidence>
<dbReference type="Gene3D" id="2.60.40.420">
    <property type="entry name" value="Cupredoxins - blue copper proteins"/>
    <property type="match status" value="1"/>
</dbReference>